<feature type="domain" description="CCD97-like C-terminal" evidence="2">
    <location>
        <begin position="108"/>
        <end position="179"/>
    </location>
</feature>
<feature type="region of interest" description="Disordered" evidence="1">
    <location>
        <begin position="170"/>
        <end position="210"/>
    </location>
</feature>
<dbReference type="InterPro" id="IPR018613">
    <property type="entry name" value="Ccdc97-like"/>
</dbReference>
<feature type="compositionally biased region" description="Basic and acidic residues" evidence="1">
    <location>
        <begin position="171"/>
        <end position="181"/>
    </location>
</feature>
<dbReference type="InterPro" id="IPR040233">
    <property type="entry name" value="CCD97-like_C"/>
</dbReference>
<name>A0A0B7KEF2_BIOOC</name>
<evidence type="ECO:0000256" key="1">
    <source>
        <dbReference type="SAM" id="MobiDB-lite"/>
    </source>
</evidence>
<evidence type="ECO:0000259" key="2">
    <source>
        <dbReference type="Pfam" id="PF09747"/>
    </source>
</evidence>
<dbReference type="Pfam" id="PF09747">
    <property type="entry name" value="CCD97-like_C"/>
    <property type="match status" value="2"/>
</dbReference>
<reference evidence="3" key="1">
    <citation type="submission" date="2015-01" db="EMBL/GenBank/DDBJ databases">
        <authorList>
            <person name="Durling Mikael"/>
        </authorList>
    </citation>
    <scope>NUCLEOTIDE SEQUENCE</scope>
</reference>
<feature type="region of interest" description="Disordered" evidence="1">
    <location>
        <begin position="90"/>
        <end position="124"/>
    </location>
</feature>
<evidence type="ECO:0000313" key="3">
    <source>
        <dbReference type="EMBL" id="CEO53275.1"/>
    </source>
</evidence>
<sequence>MAPLERAATRSPASVARIRAQNRRREYLQQHPSYYENIEHELADPVIYERLVKRFQSAEERSKDVKAKGYGRTLEASLVRGETTLANLRAEEQGNGASASDSAQGHMSKNGPASIPSGLDAWDDDARDKQEGLELWRAFLEDRFVHGRDDEFDYSLVDSDEGYDAMEIQDAEDRWFDKEEPSWVDDDDDADETKAPHDGASARETGIQDF</sequence>
<dbReference type="AlphaFoldDB" id="A0A0B7KEF2"/>
<protein>
    <recommendedName>
        <fullName evidence="2">CCD97-like C-terminal domain-containing protein</fullName>
    </recommendedName>
</protein>
<proteinExistence type="predicted"/>
<feature type="compositionally biased region" description="Polar residues" evidence="1">
    <location>
        <begin position="95"/>
        <end position="107"/>
    </location>
</feature>
<accession>A0A0B7KEF2</accession>
<feature type="domain" description="CCD97-like C-terminal" evidence="2">
    <location>
        <begin position="22"/>
        <end position="92"/>
    </location>
</feature>
<organism evidence="3">
    <name type="scientific">Bionectria ochroleuca</name>
    <name type="common">Gliocladium roseum</name>
    <dbReference type="NCBI Taxonomy" id="29856"/>
    <lineage>
        <taxon>Eukaryota</taxon>
        <taxon>Fungi</taxon>
        <taxon>Dikarya</taxon>
        <taxon>Ascomycota</taxon>
        <taxon>Pezizomycotina</taxon>
        <taxon>Sordariomycetes</taxon>
        <taxon>Hypocreomycetidae</taxon>
        <taxon>Hypocreales</taxon>
        <taxon>Bionectriaceae</taxon>
        <taxon>Clonostachys</taxon>
    </lineage>
</organism>
<dbReference type="PANTHER" id="PTHR31840:SF1">
    <property type="entry name" value="COILED-COIL DOMAIN-CONTAINING PROTEIN 97"/>
    <property type="match status" value="1"/>
</dbReference>
<dbReference type="PANTHER" id="PTHR31840">
    <property type="entry name" value="COILED-COIL DOMAIN-CONTAINING PROTEIN 97"/>
    <property type="match status" value="1"/>
</dbReference>
<dbReference type="EMBL" id="CDPU01000034">
    <property type="protein sequence ID" value="CEO53275.1"/>
    <property type="molecule type" value="Genomic_DNA"/>
</dbReference>
<feature type="compositionally biased region" description="Acidic residues" evidence="1">
    <location>
        <begin position="182"/>
        <end position="191"/>
    </location>
</feature>
<feature type="compositionally biased region" description="Basic and acidic residues" evidence="1">
    <location>
        <begin position="192"/>
        <end position="201"/>
    </location>
</feature>
<gene>
    <name evidence="3" type="ORF">BN869_000009333_1</name>
</gene>